<proteinExistence type="predicted"/>
<protein>
    <submittedName>
        <fullName evidence="1">Uncharacterized protein</fullName>
    </submittedName>
</protein>
<evidence type="ECO:0000313" key="1">
    <source>
        <dbReference type="EMBL" id="HER95051.1"/>
    </source>
</evidence>
<accession>A0A7V2AYL5</accession>
<dbReference type="AlphaFoldDB" id="A0A7V2AYL5"/>
<gene>
    <name evidence="1" type="ORF">ENO59_00800</name>
</gene>
<reference evidence="1" key="1">
    <citation type="journal article" date="2020" name="mSystems">
        <title>Genome- and Community-Level Interaction Insights into Carbon Utilization and Element Cycling Functions of Hydrothermarchaeota in Hydrothermal Sediment.</title>
        <authorList>
            <person name="Zhou Z."/>
            <person name="Liu Y."/>
            <person name="Xu W."/>
            <person name="Pan J."/>
            <person name="Luo Z.H."/>
            <person name="Li M."/>
        </authorList>
    </citation>
    <scope>NUCLEOTIDE SEQUENCE [LARGE SCALE GENOMIC DNA]</scope>
    <source>
        <strain evidence="1">SpSt-143</strain>
    </source>
</reference>
<name>A0A7V2AYL5_RHOMR</name>
<comment type="caution">
    <text evidence="1">The sequence shown here is derived from an EMBL/GenBank/DDBJ whole genome shotgun (WGS) entry which is preliminary data.</text>
</comment>
<dbReference type="PROSITE" id="PS51257">
    <property type="entry name" value="PROKAR_LIPOPROTEIN"/>
    <property type="match status" value="1"/>
</dbReference>
<organism evidence="1">
    <name type="scientific">Rhodothermus marinus</name>
    <name type="common">Rhodothermus obamensis</name>
    <dbReference type="NCBI Taxonomy" id="29549"/>
    <lineage>
        <taxon>Bacteria</taxon>
        <taxon>Pseudomonadati</taxon>
        <taxon>Rhodothermota</taxon>
        <taxon>Rhodothermia</taxon>
        <taxon>Rhodothermales</taxon>
        <taxon>Rhodothermaceae</taxon>
        <taxon>Rhodothermus</taxon>
    </lineage>
</organism>
<dbReference type="EMBL" id="DSGB01000001">
    <property type="protein sequence ID" value="HER95051.1"/>
    <property type="molecule type" value="Genomic_DNA"/>
</dbReference>
<sequence>MKVAQLFGIALFALGLGLMGCDSGGDVATVRLEGRVTDAQGYGETGGPGKQGVAAVQAAIEGAVVTAARLQGNGTLQPLEGQVQSDATGAFALNVAARSGDLLMLRAEKGSFRSAVLVYVHVGSGGTVRAMPMTAESKAEAEVYVTVRNQDDNGQEDAGDASPALVAAYITSSVAAELQAGGLTTAQLATTLQQIARAEAAFVSRAGASAQALAQARQRQLSAWAALQAALHTATSAQAESNAIASFEAAFLEAYTEAGLSAEARAKLLQTARLAATRLVAGGSQTARIALRKQAEILSALATTAAVEAAFRAEGVAQSRMDSLVQARADWFASLRAASSTTAMEQARAQYIATVEAALAATLGLSSQAMANLKASLSAAKNALQTALSLASSATAVAEASLAFYSSAESTISNSLQGNARAGLAATVLALLHLG</sequence>